<feature type="coiled-coil region" evidence="5">
    <location>
        <begin position="757"/>
        <end position="791"/>
    </location>
</feature>
<dbReference type="EMBL" id="FN648375">
    <property type="protein sequence ID" value="CBJ48413.1"/>
    <property type="molecule type" value="Genomic_DNA"/>
</dbReference>
<dbReference type="Pfam" id="PF13901">
    <property type="entry name" value="RH_dom"/>
    <property type="match status" value="1"/>
</dbReference>
<evidence type="ECO:0000256" key="4">
    <source>
        <dbReference type="ARBA" id="ARBA00022833"/>
    </source>
</evidence>
<dbReference type="InParanoid" id="D7FQ81"/>
<keyword evidence="9" id="KW-1185">Reference proteome</keyword>
<evidence type="ECO:0000313" key="9">
    <source>
        <dbReference type="Proteomes" id="UP000002630"/>
    </source>
</evidence>
<accession>D7FQ81</accession>
<feature type="region of interest" description="Disordered" evidence="6">
    <location>
        <begin position="1455"/>
        <end position="1519"/>
    </location>
</feature>
<keyword evidence="1" id="KW-0479">Metal-binding</keyword>
<dbReference type="PANTHER" id="PTHR12326">
    <property type="entry name" value="PLECKSTRIN HOMOLOGY DOMAIN CONTAINING PROTEIN"/>
    <property type="match status" value="1"/>
</dbReference>
<gene>
    <name evidence="8" type="ORF">Esi_0002_0210</name>
</gene>
<dbReference type="SMART" id="SM01175">
    <property type="entry name" value="DUF4206"/>
    <property type="match status" value="1"/>
</dbReference>
<name>D7FQ81_ECTSI</name>
<organism evidence="8 9">
    <name type="scientific">Ectocarpus siliculosus</name>
    <name type="common">Brown alga</name>
    <name type="synonym">Conferva siliculosa</name>
    <dbReference type="NCBI Taxonomy" id="2880"/>
    <lineage>
        <taxon>Eukaryota</taxon>
        <taxon>Sar</taxon>
        <taxon>Stramenopiles</taxon>
        <taxon>Ochrophyta</taxon>
        <taxon>PX clade</taxon>
        <taxon>Phaeophyceae</taxon>
        <taxon>Ectocarpales</taxon>
        <taxon>Ectocarpaceae</taxon>
        <taxon>Ectocarpus</taxon>
    </lineage>
</organism>
<evidence type="ECO:0000256" key="6">
    <source>
        <dbReference type="SAM" id="MobiDB-lite"/>
    </source>
</evidence>
<feature type="region of interest" description="Disordered" evidence="6">
    <location>
        <begin position="234"/>
        <end position="268"/>
    </location>
</feature>
<feature type="compositionally biased region" description="Low complexity" evidence="6">
    <location>
        <begin position="1455"/>
        <end position="1479"/>
    </location>
</feature>
<feature type="region of interest" description="Disordered" evidence="6">
    <location>
        <begin position="443"/>
        <end position="489"/>
    </location>
</feature>
<dbReference type="Proteomes" id="UP000002630">
    <property type="component" value="Linkage Group LG02"/>
</dbReference>
<feature type="compositionally biased region" description="Basic and acidic residues" evidence="6">
    <location>
        <begin position="687"/>
        <end position="702"/>
    </location>
</feature>
<dbReference type="EMBL" id="FN649727">
    <property type="protein sequence ID" value="CBJ48413.1"/>
    <property type="molecule type" value="Genomic_DNA"/>
</dbReference>
<evidence type="ECO:0000256" key="2">
    <source>
        <dbReference type="ARBA" id="ARBA00022737"/>
    </source>
</evidence>
<feature type="compositionally biased region" description="Basic and acidic residues" evidence="6">
    <location>
        <begin position="863"/>
        <end position="872"/>
    </location>
</feature>
<keyword evidence="5" id="KW-0175">Coiled coil</keyword>
<evidence type="ECO:0000259" key="7">
    <source>
        <dbReference type="SMART" id="SM01175"/>
    </source>
</evidence>
<dbReference type="InterPro" id="IPR025258">
    <property type="entry name" value="RH_dom"/>
</dbReference>
<evidence type="ECO:0000256" key="1">
    <source>
        <dbReference type="ARBA" id="ARBA00022723"/>
    </source>
</evidence>
<keyword evidence="2" id="KW-0677">Repeat</keyword>
<reference evidence="8 9" key="1">
    <citation type="journal article" date="2010" name="Nature">
        <title>The Ectocarpus genome and the independent evolution of multicellularity in brown algae.</title>
        <authorList>
            <person name="Cock J.M."/>
            <person name="Sterck L."/>
            <person name="Rouze P."/>
            <person name="Scornet D."/>
            <person name="Allen A.E."/>
            <person name="Amoutzias G."/>
            <person name="Anthouard V."/>
            <person name="Artiguenave F."/>
            <person name="Aury J.M."/>
            <person name="Badger J.H."/>
            <person name="Beszteri B."/>
            <person name="Billiau K."/>
            <person name="Bonnet E."/>
            <person name="Bothwell J.H."/>
            <person name="Bowler C."/>
            <person name="Boyen C."/>
            <person name="Brownlee C."/>
            <person name="Carrano C.J."/>
            <person name="Charrier B."/>
            <person name="Cho G.Y."/>
            <person name="Coelho S.M."/>
            <person name="Collen J."/>
            <person name="Corre E."/>
            <person name="Da Silva C."/>
            <person name="Delage L."/>
            <person name="Delaroque N."/>
            <person name="Dittami S.M."/>
            <person name="Doulbeau S."/>
            <person name="Elias M."/>
            <person name="Farnham G."/>
            <person name="Gachon C.M."/>
            <person name="Gschloessl B."/>
            <person name="Heesch S."/>
            <person name="Jabbari K."/>
            <person name="Jubin C."/>
            <person name="Kawai H."/>
            <person name="Kimura K."/>
            <person name="Kloareg B."/>
            <person name="Kupper F.C."/>
            <person name="Lang D."/>
            <person name="Le Bail A."/>
            <person name="Leblanc C."/>
            <person name="Lerouge P."/>
            <person name="Lohr M."/>
            <person name="Lopez P.J."/>
            <person name="Martens C."/>
            <person name="Maumus F."/>
            <person name="Michel G."/>
            <person name="Miranda-Saavedra D."/>
            <person name="Morales J."/>
            <person name="Moreau H."/>
            <person name="Motomura T."/>
            <person name="Nagasato C."/>
            <person name="Napoli C.A."/>
            <person name="Nelson D.R."/>
            <person name="Nyvall-Collen P."/>
            <person name="Peters A.F."/>
            <person name="Pommier C."/>
            <person name="Potin P."/>
            <person name="Poulain J."/>
            <person name="Quesneville H."/>
            <person name="Read B."/>
            <person name="Rensing S.A."/>
            <person name="Ritter A."/>
            <person name="Rousvoal S."/>
            <person name="Samanta M."/>
            <person name="Samson G."/>
            <person name="Schroeder D.C."/>
            <person name="Segurens B."/>
            <person name="Strittmatter M."/>
            <person name="Tonon T."/>
            <person name="Tregear J.W."/>
            <person name="Valentin K."/>
            <person name="von Dassow P."/>
            <person name="Yamagishi T."/>
            <person name="Van de Peer Y."/>
            <person name="Wincker P."/>
        </authorList>
    </citation>
    <scope>NUCLEOTIDE SEQUENCE [LARGE SCALE GENOMIC DNA]</scope>
    <source>
        <strain evidence="9">Ec32 / CCAP1310/4</strain>
    </source>
</reference>
<keyword evidence="4" id="KW-0862">Zinc</keyword>
<dbReference type="InterPro" id="IPR051366">
    <property type="entry name" value="DEF8"/>
</dbReference>
<feature type="region of interest" description="Disordered" evidence="6">
    <location>
        <begin position="863"/>
        <end position="898"/>
    </location>
</feature>
<evidence type="ECO:0000256" key="3">
    <source>
        <dbReference type="ARBA" id="ARBA00022771"/>
    </source>
</evidence>
<feature type="compositionally biased region" description="Low complexity" evidence="6">
    <location>
        <begin position="875"/>
        <end position="886"/>
    </location>
</feature>
<dbReference type="PANTHER" id="PTHR12326:SF3">
    <property type="entry name" value="DIFFERENTIALLY EXPRESSED IN FDCP 8 HOMOLOG"/>
    <property type="match status" value="1"/>
</dbReference>
<proteinExistence type="predicted"/>
<evidence type="ECO:0000313" key="8">
    <source>
        <dbReference type="EMBL" id="CBJ48413.1"/>
    </source>
</evidence>
<sequence>MVDWPRSKMDQFSKEFQAFAGRFSAVATDRLDRVDGGTYFSRLYQVREQVREQTNNTTDEEQRQIGTLLEELQLAMESPLLLAPPQGTVLHTGMAEGETGLALARLCVALEKCLFFGAEGPMPDFWRVLGGGASEGGDARSPAAVSSGGDLDGFNGQGNKADVGSGSEEGGDTGARGLFGVDGASAESELRRAVATAVQLTRIATDGAAVGTGNEGQGDRALNDAMACIPPSEEQLVDHSNASHNTDPDKGGGGGGDGPTSGNTKSATTVPLVAGERIAVSTFERVHDAPSFAGPGSASTPPSQLPLWLRPGRQGASVVDELCRIVVELSGRLKERGLTVRPSLDHAWLDQENVAAATTYTWPQFRRTKLRCYVRGAGLSAANGEYLPAERPDDGEGANVYGGDSSGGSCPGLSLIGPNGCSICCLPHPAAAAAAEEKTVIPGGDSAAVGAGEPGPTRRDRGAANEEDVRATPQAGPPTIPAESPTTTTPAPVAQVWHLLVPSASSPELVSKRSAYYCLGDGPLPPSRGWRSADATEAPAPVLGFATQEEDDGDVAGAGSMRIGRESQTQVKGEEEAADAAAALFRAAVLPPIDDERSVGVGEVAAGGGSTSRGVGLSTVAAGASVEAEGLLGGESSVADTAAAGSGRLKRRRKRQRPLELVGNAVLRTAEQDFSVLGEVAGWDRGGDRDDGGVSLRGRGDCDASGGQAPGDGVAGAPADCGGDDEAVAAFKGERWRLPSPSGELRSRVEKARELLLRTMEEQRSMLAIRRSQLQDQVTVAQRELHEVMQESTEITAERLLSARPGLRAQAEAEVAMARATAAGAGAGAGAAAEGSGGSSNPMVPSLEELVAEKAEELRIRAQNRGHVDASERLSFSSSSSSSSSSGHWLENDDQDQQPTARDLGAVLPAAVTADAGWPWPVAWLAAPTAPPPPPPRDPEDWELGLEEGAFGFGVGVGAGFAGSSGHGDDFAEGAEDGADPPVPYSIEVAAVEVVDAEHLDEAHVEYVLRLVFHEVQEQQGKDAVSETPGLLDRGNDSRRGRRTKTTAVHSDDDRGAAELVALATAAKGLLQRTRVLSKRLNSLCALHPQLMWELEEARRLRSKGEAEVEIAAESLDFPDPFELGTLEEKILRVHCDKLTPNFKANSPTRKLAARVGSYLSGLLRFLGVLEAVGEADVRSRMSRVLHDALSTCDRVGRKRRRGDFALGVRIRDIAGGKLGSGVGDEERLRVQKRRCMSCGRAIAAEFLGIKKDYFPCRYADGLFCRSYCHAEDRRVIPHRVVHHWDFVMHRVCKDARVFLDSTRFHPVFDLPALSPTLFTQQQSLRMVRSRRKQLHLLRRTIFFPVESKCVLGAQLFDKLLEGRVHLAVNPGLYSLKDLMSVKNGDLLHFLEETNEVLAAHVLGGCHVCEGRAARVCEVCYIGEPVFPFQIGTVARCPSCETLFHARCVAGNPAQRQTQQQQQSKSPSAAGGASSSSKRYTTAQPGGGSRKWRWPDHQSQAGGSNKKEPVDQDAETDDHEFVCPKCKSVGVWEEVIGQ</sequence>
<feature type="region of interest" description="Disordered" evidence="6">
    <location>
        <begin position="1020"/>
        <end position="1051"/>
    </location>
</feature>
<dbReference type="STRING" id="2880.D7FQ81"/>
<keyword evidence="3" id="KW-0863">Zinc-finger</keyword>
<feature type="region of interest" description="Disordered" evidence="6">
    <location>
        <begin position="687"/>
        <end position="716"/>
    </location>
</feature>
<feature type="domain" description="Rubicon Homology" evidence="7">
    <location>
        <begin position="1258"/>
        <end position="1461"/>
    </location>
</feature>
<feature type="region of interest" description="Disordered" evidence="6">
    <location>
        <begin position="136"/>
        <end position="180"/>
    </location>
</feature>
<dbReference type="eggNOG" id="KOG1829">
    <property type="taxonomic scope" value="Eukaryota"/>
</dbReference>
<feature type="compositionally biased region" description="Basic and acidic residues" evidence="6">
    <location>
        <begin position="456"/>
        <end position="470"/>
    </location>
</feature>
<dbReference type="GO" id="GO:0008270">
    <property type="term" value="F:zinc ion binding"/>
    <property type="evidence" value="ECO:0007669"/>
    <property type="project" value="UniProtKB-KW"/>
</dbReference>
<evidence type="ECO:0000256" key="5">
    <source>
        <dbReference type="SAM" id="Coils"/>
    </source>
</evidence>
<dbReference type="OrthoDB" id="10067503at2759"/>
<protein>
    <recommendedName>
        <fullName evidence="7">Rubicon Homology domain-containing protein</fullName>
    </recommendedName>
</protein>